<dbReference type="SUPFAM" id="SSF159871">
    <property type="entry name" value="YdgH-like"/>
    <property type="match status" value="1"/>
</dbReference>
<protein>
    <submittedName>
        <fullName evidence="4">DUF1471 domain-containing protein</fullName>
    </submittedName>
</protein>
<dbReference type="EMBL" id="CP133838">
    <property type="protein sequence ID" value="WMY76103.1"/>
    <property type="molecule type" value="Genomic_DNA"/>
</dbReference>
<dbReference type="Gene3D" id="3.30.1660.10">
    <property type="entry name" value="Flavin-binding protein dodecin"/>
    <property type="match status" value="1"/>
</dbReference>
<keyword evidence="5" id="KW-1185">Reference proteome</keyword>
<dbReference type="InterPro" id="IPR025543">
    <property type="entry name" value="Dodecin-like"/>
</dbReference>
<feature type="chain" id="PRO_5045859450" evidence="2">
    <location>
        <begin position="24"/>
        <end position="92"/>
    </location>
</feature>
<feature type="domain" description="YdgH/BhsA/McbA-like" evidence="3">
    <location>
        <begin position="41"/>
        <end position="92"/>
    </location>
</feature>
<evidence type="ECO:0000259" key="3">
    <source>
        <dbReference type="Pfam" id="PF07338"/>
    </source>
</evidence>
<sequence>MMKRLMCFSVIAAFMALPIVTMAAATITPAKELAPGATHQQQIGTISVWGDSSDDVEAFIGKEATHKGATGYKIISESRFGDQTYGTAVLYK</sequence>
<evidence type="ECO:0000256" key="1">
    <source>
        <dbReference type="ARBA" id="ARBA00022729"/>
    </source>
</evidence>
<dbReference type="RefSeq" id="WP_309878533.1">
    <property type="nucleotide sequence ID" value="NZ_CP133838.1"/>
</dbReference>
<dbReference type="InterPro" id="IPR010854">
    <property type="entry name" value="YdgH/BhsA/McbA-like_dom"/>
</dbReference>
<keyword evidence="1 2" id="KW-0732">Signal</keyword>
<organism evidence="4 5">
    <name type="scientific">Buttiauxella selenatireducens</name>
    <dbReference type="NCBI Taxonomy" id="3073902"/>
    <lineage>
        <taxon>Bacteria</taxon>
        <taxon>Pseudomonadati</taxon>
        <taxon>Pseudomonadota</taxon>
        <taxon>Gammaproteobacteria</taxon>
        <taxon>Enterobacterales</taxon>
        <taxon>Enterobacteriaceae</taxon>
        <taxon>Buttiauxella</taxon>
    </lineage>
</organism>
<evidence type="ECO:0000313" key="4">
    <source>
        <dbReference type="EMBL" id="WMY76103.1"/>
    </source>
</evidence>
<feature type="signal peptide" evidence="2">
    <location>
        <begin position="1"/>
        <end position="23"/>
    </location>
</feature>
<gene>
    <name evidence="4" type="ORF">RHD99_09310</name>
</gene>
<evidence type="ECO:0000313" key="5">
    <source>
        <dbReference type="Proteomes" id="UP001246690"/>
    </source>
</evidence>
<proteinExistence type="predicted"/>
<reference evidence="4 5" key="1">
    <citation type="submission" date="2023-09" db="EMBL/GenBank/DDBJ databases">
        <title>Buttiauxella selenatireducens sp. nov., isolated from the rhizosphere of Cardamine hupingshanesis.</title>
        <authorList>
            <person name="Zhang S."/>
            <person name="Xu Z."/>
            <person name="Wang H."/>
            <person name="Guo Y."/>
        </authorList>
    </citation>
    <scope>NUCLEOTIDE SEQUENCE [LARGE SCALE GENOMIC DNA]</scope>
    <source>
        <strain evidence="4 5">R73</strain>
    </source>
</reference>
<accession>A0ABY9SGK8</accession>
<evidence type="ECO:0000256" key="2">
    <source>
        <dbReference type="SAM" id="SignalP"/>
    </source>
</evidence>
<dbReference type="InterPro" id="IPR036275">
    <property type="entry name" value="YdgH-like_sf"/>
</dbReference>
<dbReference type="Proteomes" id="UP001246690">
    <property type="component" value="Chromosome"/>
</dbReference>
<name>A0ABY9SGK8_9ENTR</name>
<dbReference type="Pfam" id="PF07338">
    <property type="entry name" value="YdgH_BhsA-like"/>
    <property type="match status" value="1"/>
</dbReference>